<dbReference type="Proteomes" id="UP000323144">
    <property type="component" value="Chromosome"/>
</dbReference>
<dbReference type="InterPro" id="IPR050306">
    <property type="entry name" value="PfkB_Carbo_kinase"/>
</dbReference>
<evidence type="ECO:0000256" key="1">
    <source>
        <dbReference type="ARBA" id="ARBA00010688"/>
    </source>
</evidence>
<keyword evidence="2" id="KW-0808">Transferase</keyword>
<keyword evidence="3" id="KW-0547">Nucleotide-binding</keyword>
<sequence>MSLKINKNKKIDVSVIGRVTIDFNPTDYYNTLDKNKNFNMYLGGSAGNIVVGLLRYKRNVNFISRISNDQFGTFIKNYYINEGLDIGQLQIDNELKTGLTFTEMLNDKQSNILMYREAVADLNIQFNEINYENIRESKLTLISGVSLAKDPARKSCLEVAKIASDNDSVVVFDLDYRPYTWKNREEIHNTYKKVARISKILIGSEEEFNFLLERDAQSDKDYENLFRDLFKNNSAEIIVLKKGSKGSTLYTKDKKINIGIAIVKLLKGFGGGDAYMSAFLNSLLNDENNLKEALHNATCAASMVVSHLSSSEGLPTQENLEHFKTSAVMSSEASEMSWEIDE</sequence>
<evidence type="ECO:0000256" key="3">
    <source>
        <dbReference type="ARBA" id="ARBA00022741"/>
    </source>
</evidence>
<dbReference type="AlphaFoldDB" id="A0A5B9Y3W3"/>
<dbReference type="PANTHER" id="PTHR43085">
    <property type="entry name" value="HEXOKINASE FAMILY MEMBER"/>
    <property type="match status" value="1"/>
</dbReference>
<dbReference type="InterPro" id="IPR030830">
    <property type="entry name" value="Myo_inos_IolC"/>
</dbReference>
<dbReference type="Gene3D" id="3.40.1190.20">
    <property type="match status" value="1"/>
</dbReference>
<dbReference type="KEGG" id="schi:SCHIN_v1c06510"/>
<comment type="similarity">
    <text evidence="1">Belongs to the carbohydrate kinase PfkB family.</text>
</comment>
<organism evidence="7 8">
    <name type="scientific">Spiroplasma chinense</name>
    <dbReference type="NCBI Taxonomy" id="216932"/>
    <lineage>
        <taxon>Bacteria</taxon>
        <taxon>Bacillati</taxon>
        <taxon>Mycoplasmatota</taxon>
        <taxon>Mollicutes</taxon>
        <taxon>Entomoplasmatales</taxon>
        <taxon>Spiroplasmataceae</taxon>
        <taxon>Spiroplasma</taxon>
    </lineage>
</organism>
<feature type="domain" description="Carbohydrate kinase PfkB" evidence="6">
    <location>
        <begin position="12"/>
        <end position="316"/>
    </location>
</feature>
<dbReference type="GO" id="GO:0016301">
    <property type="term" value="F:kinase activity"/>
    <property type="evidence" value="ECO:0007669"/>
    <property type="project" value="UniProtKB-KW"/>
</dbReference>
<protein>
    <submittedName>
        <fullName evidence="7">5-dehydro-2-deoxygluconokinase</fullName>
    </submittedName>
</protein>
<dbReference type="InterPro" id="IPR023314">
    <property type="entry name" value="Myo_inos_IolC-like_sf"/>
</dbReference>
<keyword evidence="4 7" id="KW-0418">Kinase</keyword>
<evidence type="ECO:0000259" key="6">
    <source>
        <dbReference type="Pfam" id="PF00294"/>
    </source>
</evidence>
<dbReference type="PANTHER" id="PTHR43085:SF49">
    <property type="entry name" value="5-DEHYDRO-2-DEOXYGLUCONOKINASE"/>
    <property type="match status" value="1"/>
</dbReference>
<keyword evidence="8" id="KW-1185">Reference proteome</keyword>
<reference evidence="7 8" key="1">
    <citation type="submission" date="2019-08" db="EMBL/GenBank/DDBJ databases">
        <title>Complete genome sequence of Spiroplasma chinense CCH (DSM 19755).</title>
        <authorList>
            <person name="Shen H.-Y."/>
            <person name="Lin Y.-C."/>
            <person name="Chou L."/>
            <person name="Kuo C.-H."/>
        </authorList>
    </citation>
    <scope>NUCLEOTIDE SEQUENCE [LARGE SCALE GENOMIC DNA]</scope>
    <source>
        <strain evidence="7 8">CCH</strain>
    </source>
</reference>
<name>A0A5B9Y3W3_9MOLU</name>
<dbReference type="EMBL" id="CP043026">
    <property type="protein sequence ID" value="QEH61848.1"/>
    <property type="molecule type" value="Genomic_DNA"/>
</dbReference>
<proteinExistence type="inferred from homology"/>
<dbReference type="Pfam" id="PF00294">
    <property type="entry name" value="PfkB"/>
    <property type="match status" value="1"/>
</dbReference>
<dbReference type="NCBIfam" id="TIGR04382">
    <property type="entry name" value="myo_inos_iolC_N"/>
    <property type="match status" value="1"/>
</dbReference>
<evidence type="ECO:0000256" key="2">
    <source>
        <dbReference type="ARBA" id="ARBA00022679"/>
    </source>
</evidence>
<dbReference type="SUPFAM" id="SSF53613">
    <property type="entry name" value="Ribokinase-like"/>
    <property type="match status" value="1"/>
</dbReference>
<accession>A0A5B9Y3W3</accession>
<evidence type="ECO:0000313" key="8">
    <source>
        <dbReference type="Proteomes" id="UP000323144"/>
    </source>
</evidence>
<dbReference type="InterPro" id="IPR029056">
    <property type="entry name" value="Ribokinase-like"/>
</dbReference>
<evidence type="ECO:0000256" key="5">
    <source>
        <dbReference type="ARBA" id="ARBA00022840"/>
    </source>
</evidence>
<dbReference type="GO" id="GO:0005524">
    <property type="term" value="F:ATP binding"/>
    <property type="evidence" value="ECO:0007669"/>
    <property type="project" value="UniProtKB-KW"/>
</dbReference>
<dbReference type="RefSeq" id="WP_166508231.1">
    <property type="nucleotide sequence ID" value="NZ_CP043026.1"/>
</dbReference>
<evidence type="ECO:0000313" key="7">
    <source>
        <dbReference type="EMBL" id="QEH61848.1"/>
    </source>
</evidence>
<dbReference type="CDD" id="cd01166">
    <property type="entry name" value="KdgK"/>
    <property type="match status" value="1"/>
</dbReference>
<dbReference type="Gene3D" id="2.20.150.10">
    <property type="entry name" value="putative 5-dehydro-2- deoxygluconokinase"/>
    <property type="match status" value="1"/>
</dbReference>
<dbReference type="InterPro" id="IPR011611">
    <property type="entry name" value="PfkB_dom"/>
</dbReference>
<evidence type="ECO:0000256" key="4">
    <source>
        <dbReference type="ARBA" id="ARBA00022777"/>
    </source>
</evidence>
<gene>
    <name evidence="7" type="primary">iolC</name>
    <name evidence="7" type="ORF">SCHIN_v1c06510</name>
</gene>
<keyword evidence="5" id="KW-0067">ATP-binding</keyword>